<name>A0A5C3NCR6_9AGAM</name>
<evidence type="ECO:0000313" key="3">
    <source>
        <dbReference type="Proteomes" id="UP000305948"/>
    </source>
</evidence>
<organism evidence="2 3">
    <name type="scientific">Heliocybe sulcata</name>
    <dbReference type="NCBI Taxonomy" id="5364"/>
    <lineage>
        <taxon>Eukaryota</taxon>
        <taxon>Fungi</taxon>
        <taxon>Dikarya</taxon>
        <taxon>Basidiomycota</taxon>
        <taxon>Agaricomycotina</taxon>
        <taxon>Agaricomycetes</taxon>
        <taxon>Gloeophyllales</taxon>
        <taxon>Gloeophyllaceae</taxon>
        <taxon>Heliocybe</taxon>
    </lineage>
</organism>
<dbReference type="AlphaFoldDB" id="A0A5C3NCR6"/>
<keyword evidence="1" id="KW-0732">Signal</keyword>
<dbReference type="OrthoDB" id="3208773at2759"/>
<evidence type="ECO:0000313" key="2">
    <source>
        <dbReference type="EMBL" id="TFK54795.1"/>
    </source>
</evidence>
<accession>A0A5C3NCR6</accession>
<protein>
    <recommendedName>
        <fullName evidence="4">SSCRP protein</fullName>
    </recommendedName>
</protein>
<reference evidence="2 3" key="1">
    <citation type="journal article" date="2019" name="Nat. Ecol. Evol.">
        <title>Megaphylogeny resolves global patterns of mushroom evolution.</title>
        <authorList>
            <person name="Varga T."/>
            <person name="Krizsan K."/>
            <person name="Foldi C."/>
            <person name="Dima B."/>
            <person name="Sanchez-Garcia M."/>
            <person name="Sanchez-Ramirez S."/>
            <person name="Szollosi G.J."/>
            <person name="Szarkandi J.G."/>
            <person name="Papp V."/>
            <person name="Albert L."/>
            <person name="Andreopoulos W."/>
            <person name="Angelini C."/>
            <person name="Antonin V."/>
            <person name="Barry K.W."/>
            <person name="Bougher N.L."/>
            <person name="Buchanan P."/>
            <person name="Buyck B."/>
            <person name="Bense V."/>
            <person name="Catcheside P."/>
            <person name="Chovatia M."/>
            <person name="Cooper J."/>
            <person name="Damon W."/>
            <person name="Desjardin D."/>
            <person name="Finy P."/>
            <person name="Geml J."/>
            <person name="Haridas S."/>
            <person name="Hughes K."/>
            <person name="Justo A."/>
            <person name="Karasinski D."/>
            <person name="Kautmanova I."/>
            <person name="Kiss B."/>
            <person name="Kocsube S."/>
            <person name="Kotiranta H."/>
            <person name="LaButti K.M."/>
            <person name="Lechner B.E."/>
            <person name="Liimatainen K."/>
            <person name="Lipzen A."/>
            <person name="Lukacs Z."/>
            <person name="Mihaltcheva S."/>
            <person name="Morgado L.N."/>
            <person name="Niskanen T."/>
            <person name="Noordeloos M.E."/>
            <person name="Ohm R.A."/>
            <person name="Ortiz-Santana B."/>
            <person name="Ovrebo C."/>
            <person name="Racz N."/>
            <person name="Riley R."/>
            <person name="Savchenko A."/>
            <person name="Shiryaev A."/>
            <person name="Soop K."/>
            <person name="Spirin V."/>
            <person name="Szebenyi C."/>
            <person name="Tomsovsky M."/>
            <person name="Tulloss R.E."/>
            <person name="Uehling J."/>
            <person name="Grigoriev I.V."/>
            <person name="Vagvolgyi C."/>
            <person name="Papp T."/>
            <person name="Martin F.M."/>
            <person name="Miettinen O."/>
            <person name="Hibbett D.S."/>
            <person name="Nagy L.G."/>
        </authorList>
    </citation>
    <scope>NUCLEOTIDE SEQUENCE [LARGE SCALE GENOMIC DNA]</scope>
    <source>
        <strain evidence="2 3">OMC1185</strain>
    </source>
</reference>
<evidence type="ECO:0000256" key="1">
    <source>
        <dbReference type="SAM" id="SignalP"/>
    </source>
</evidence>
<feature type="chain" id="PRO_5022918166" description="SSCRP protein" evidence="1">
    <location>
        <begin position="22"/>
        <end position="151"/>
    </location>
</feature>
<evidence type="ECO:0008006" key="4">
    <source>
        <dbReference type="Google" id="ProtNLM"/>
    </source>
</evidence>
<feature type="signal peptide" evidence="1">
    <location>
        <begin position="1"/>
        <end position="21"/>
    </location>
</feature>
<keyword evidence="3" id="KW-1185">Reference proteome</keyword>
<proteinExistence type="predicted"/>
<dbReference type="EMBL" id="ML213505">
    <property type="protein sequence ID" value="TFK54795.1"/>
    <property type="molecule type" value="Genomic_DNA"/>
</dbReference>
<sequence>MVVSVRSVAAFILAAAAAVSASSLDRRDTGQVLIGCYPGGAGGCPCPTDLNGDSGVLINVFPGYQCAYPSGACAWATTGQLQDIAQGNCPSNAPCAAGGCDCPSDLNNDNGILINAFEGYQCAYPNGACTWDQKGELQNIYQGNCPGTVTC</sequence>
<dbReference type="Proteomes" id="UP000305948">
    <property type="component" value="Unassembled WGS sequence"/>
</dbReference>
<gene>
    <name evidence="2" type="ORF">OE88DRAFT_960524</name>
</gene>